<dbReference type="EMBL" id="SNXE01000002">
    <property type="protein sequence ID" value="TDP12113.1"/>
    <property type="molecule type" value="Genomic_DNA"/>
</dbReference>
<dbReference type="GO" id="GO:0032298">
    <property type="term" value="P:positive regulation of DNA-templated DNA replication initiation"/>
    <property type="evidence" value="ECO:0007669"/>
    <property type="project" value="TreeGrafter"/>
</dbReference>
<evidence type="ECO:0000313" key="1">
    <source>
        <dbReference type="EMBL" id="TDP12113.1"/>
    </source>
</evidence>
<accession>A0A4R6NE09</accession>
<dbReference type="Proteomes" id="UP000295357">
    <property type="component" value="Unassembled WGS sequence"/>
</dbReference>
<dbReference type="Pfam" id="PF04364">
    <property type="entry name" value="DNA_pol3_chi"/>
    <property type="match status" value="1"/>
</dbReference>
<keyword evidence="2" id="KW-1185">Reference proteome</keyword>
<dbReference type="AlphaFoldDB" id="A0A4R6NE09"/>
<dbReference type="GO" id="GO:0006260">
    <property type="term" value="P:DNA replication"/>
    <property type="evidence" value="ECO:0007669"/>
    <property type="project" value="InterPro"/>
</dbReference>
<comment type="caution">
    <text evidence="1">The sequence shown here is derived from an EMBL/GenBank/DDBJ whole genome shotgun (WGS) entry which is preliminary data.</text>
</comment>
<dbReference type="GO" id="GO:0003677">
    <property type="term" value="F:DNA binding"/>
    <property type="evidence" value="ECO:0007669"/>
    <property type="project" value="InterPro"/>
</dbReference>
<gene>
    <name evidence="1" type="ORF">DFR39_102502</name>
</gene>
<dbReference type="InterPro" id="IPR036768">
    <property type="entry name" value="PolIII_chi_sf"/>
</dbReference>
<dbReference type="PANTHER" id="PTHR38767">
    <property type="entry name" value="DNA POLYMERASE III SUBUNIT CHI"/>
    <property type="match status" value="1"/>
</dbReference>
<dbReference type="SUPFAM" id="SSF102400">
    <property type="entry name" value="DNA polymerase III chi subunit"/>
    <property type="match status" value="1"/>
</dbReference>
<dbReference type="PANTHER" id="PTHR38767:SF1">
    <property type="entry name" value="DNA POLYMERASE III SUBUNIT CHI"/>
    <property type="match status" value="1"/>
</dbReference>
<evidence type="ECO:0000313" key="2">
    <source>
        <dbReference type="Proteomes" id="UP000295357"/>
    </source>
</evidence>
<organism evidence="1 2">
    <name type="scientific">Roseateles asaccharophilus</name>
    <dbReference type="NCBI Taxonomy" id="582607"/>
    <lineage>
        <taxon>Bacteria</taxon>
        <taxon>Pseudomonadati</taxon>
        <taxon>Pseudomonadota</taxon>
        <taxon>Betaproteobacteria</taxon>
        <taxon>Burkholderiales</taxon>
        <taxon>Sphaerotilaceae</taxon>
        <taxon>Roseateles</taxon>
    </lineage>
</organism>
<proteinExistence type="predicted"/>
<dbReference type="GO" id="GO:0003887">
    <property type="term" value="F:DNA-directed DNA polymerase activity"/>
    <property type="evidence" value="ECO:0007669"/>
    <property type="project" value="InterPro"/>
</dbReference>
<sequence>MSEISFYTGVAERLPYVCRLLRKAQLSGARLTVLAPSGLLDRLDRVLWEFEPTEFVPHARLRAGSPWPWASRTPIWLVDRLQEHPRRDVLLNLGMEMPEGFDAFARVLEVVATEPEQVEAGRQRFRQYKQLGHVVQHHVVNA</sequence>
<reference evidence="1 2" key="1">
    <citation type="submission" date="2019-03" db="EMBL/GenBank/DDBJ databases">
        <title>Genomic Encyclopedia of Type Strains, Phase IV (KMG-IV): sequencing the most valuable type-strain genomes for metagenomic binning, comparative biology and taxonomic classification.</title>
        <authorList>
            <person name="Goeker M."/>
        </authorList>
    </citation>
    <scope>NUCLEOTIDE SEQUENCE [LARGE SCALE GENOMIC DNA]</scope>
    <source>
        <strain evidence="1 2">DSM 25082</strain>
    </source>
</reference>
<dbReference type="OrthoDB" id="5297568at2"/>
<dbReference type="InterPro" id="IPR007459">
    <property type="entry name" value="DNA_pol3_chi"/>
</dbReference>
<name>A0A4R6NE09_9BURK</name>
<dbReference type="Gene3D" id="3.40.50.10110">
    <property type="entry name" value="DNA polymerase III subunit chi"/>
    <property type="match status" value="1"/>
</dbReference>
<dbReference type="RefSeq" id="WP_133602860.1">
    <property type="nucleotide sequence ID" value="NZ_JAUFPJ010000002.1"/>
</dbReference>
<protein>
    <submittedName>
        <fullName evidence="1">DNA polymerase III chi subunit</fullName>
    </submittedName>
</protein>